<evidence type="ECO:0000256" key="4">
    <source>
        <dbReference type="ARBA" id="ARBA00022729"/>
    </source>
</evidence>
<keyword evidence="8 10" id="KW-0624">Polysaccharide degradation</keyword>
<comment type="catalytic activity">
    <reaction evidence="1 10">
        <text>Endohydrolysis of (1-&gt;4)-beta-D-xylosidic linkages in xylans.</text>
        <dbReference type="EC" id="3.2.1.8"/>
    </reaction>
</comment>
<dbReference type="InterPro" id="IPR017853">
    <property type="entry name" value="GH"/>
</dbReference>
<dbReference type="PANTHER" id="PTHR31490">
    <property type="entry name" value="GLYCOSYL HYDROLASE"/>
    <property type="match status" value="1"/>
</dbReference>
<reference evidence="14" key="2">
    <citation type="submission" date="2013-12" db="EMBL/GenBank/DDBJ databases">
        <title>Evolution of pathogenesis and genome organization in the Tremellales.</title>
        <authorList>
            <person name="Cuomo C."/>
            <person name="Litvintseva A."/>
            <person name="Heitman J."/>
            <person name="Chen Y."/>
            <person name="Sun S."/>
            <person name="Springer D."/>
            <person name="Dromer F."/>
            <person name="Young S."/>
            <person name="Zeng Q."/>
            <person name="Chapman S."/>
            <person name="Gujja S."/>
            <person name="Saif S."/>
            <person name="Birren B."/>
        </authorList>
    </citation>
    <scope>NUCLEOTIDE SEQUENCE [LARGE SCALE GENOMIC DNA]</scope>
    <source>
        <strain evidence="14">BCC8398</strain>
    </source>
</reference>
<evidence type="ECO:0000256" key="6">
    <source>
        <dbReference type="ARBA" id="ARBA00023277"/>
    </source>
</evidence>
<protein>
    <recommendedName>
        <fullName evidence="10">Beta-xylanase</fullName>
        <ecNumber evidence="10">3.2.1.8</ecNumber>
    </recommendedName>
</protein>
<feature type="domain" description="GH10" evidence="12">
    <location>
        <begin position="31"/>
        <end position="346"/>
    </location>
</feature>
<evidence type="ECO:0000313" key="14">
    <source>
        <dbReference type="Proteomes" id="UP000092666"/>
    </source>
</evidence>
<dbReference type="SUPFAM" id="SSF51445">
    <property type="entry name" value="(Trans)glycosidases"/>
    <property type="match status" value="1"/>
</dbReference>
<dbReference type="PROSITE" id="PS51760">
    <property type="entry name" value="GH10_2"/>
    <property type="match status" value="1"/>
</dbReference>
<evidence type="ECO:0000256" key="3">
    <source>
        <dbReference type="ARBA" id="ARBA00022651"/>
    </source>
</evidence>
<sequence>MLHLLAYALLGTQSASASPISARWTQEECSNSPLRSLAEANQNRYFGTAFQTFYAADDRYTSILDTQFDQFTPENEMKWEVIQPQRGVFNWTGSDLVIAKAKEVGGIVRGHNFCWDQQTPSYVTNITDPDELKSVLKEHIDAVLGRYKDDLYAMDIINEPLNDNGTIKASVWYDVLGEDYLATCLQYARDAAPDLKLYINDYNIESVNNKSIALANIVKGFRANGVPIDGIGFESHFIGGSVPKDLQASMKQFTDQGLDVAITELDVRVPVNNAGIANSTWLQIQADDYSTVVQACLDNGNCPGVTIWEFTDAISWIPGVFAGQGAACPYGLEYEVKPALGAIASTLANGFSCGNGGR</sequence>
<keyword evidence="7 10" id="KW-0326">Glycosidase</keyword>
<keyword evidence="4 11" id="KW-0732">Signal</keyword>
<evidence type="ECO:0000256" key="7">
    <source>
        <dbReference type="ARBA" id="ARBA00023295"/>
    </source>
</evidence>
<dbReference type="Gene3D" id="3.20.20.80">
    <property type="entry name" value="Glycosidases"/>
    <property type="match status" value="1"/>
</dbReference>
<keyword evidence="6 10" id="KW-0119">Carbohydrate metabolism</keyword>
<name>A0A1B9H2R5_9TREE</name>
<dbReference type="PRINTS" id="PR00134">
    <property type="entry name" value="GLHYDRLASE10"/>
</dbReference>
<evidence type="ECO:0000256" key="2">
    <source>
        <dbReference type="ARBA" id="ARBA00007495"/>
    </source>
</evidence>
<keyword evidence="3" id="KW-0858">Xylan degradation</keyword>
<dbReference type="Proteomes" id="UP000092666">
    <property type="component" value="Unassembled WGS sequence"/>
</dbReference>
<accession>A0A1B9H2R5</accession>
<comment type="similarity">
    <text evidence="2 10">Belongs to the glycosyl hydrolase 10 (cellulase F) family.</text>
</comment>
<dbReference type="PROSITE" id="PS00591">
    <property type="entry name" value="GH10_1"/>
    <property type="match status" value="1"/>
</dbReference>
<feature type="signal peptide" evidence="11">
    <location>
        <begin position="1"/>
        <end position="17"/>
    </location>
</feature>
<evidence type="ECO:0000256" key="5">
    <source>
        <dbReference type="ARBA" id="ARBA00022801"/>
    </source>
</evidence>
<dbReference type="InterPro" id="IPR031158">
    <property type="entry name" value="GH10_AS"/>
</dbReference>
<dbReference type="PANTHER" id="PTHR31490:SF88">
    <property type="entry name" value="BETA-XYLANASE"/>
    <property type="match status" value="1"/>
</dbReference>
<dbReference type="OrthoDB" id="3055998at2759"/>
<dbReference type="InterPro" id="IPR001000">
    <property type="entry name" value="GH10_dom"/>
</dbReference>
<dbReference type="SMART" id="SM00633">
    <property type="entry name" value="Glyco_10"/>
    <property type="match status" value="1"/>
</dbReference>
<evidence type="ECO:0000313" key="13">
    <source>
        <dbReference type="EMBL" id="OCF37566.1"/>
    </source>
</evidence>
<dbReference type="EC" id="3.2.1.8" evidence="10"/>
<dbReference type="Pfam" id="PF00331">
    <property type="entry name" value="Glyco_hydro_10"/>
    <property type="match status" value="1"/>
</dbReference>
<evidence type="ECO:0000256" key="8">
    <source>
        <dbReference type="ARBA" id="ARBA00023326"/>
    </source>
</evidence>
<dbReference type="GO" id="GO:0031176">
    <property type="term" value="F:endo-1,4-beta-xylanase activity"/>
    <property type="evidence" value="ECO:0007669"/>
    <property type="project" value="UniProtKB-EC"/>
</dbReference>
<gene>
    <name evidence="13" type="ORF">I316_00692</name>
</gene>
<evidence type="ECO:0000256" key="10">
    <source>
        <dbReference type="RuleBase" id="RU361174"/>
    </source>
</evidence>
<feature type="active site" description="Nucleophile" evidence="9">
    <location>
        <position position="264"/>
    </location>
</feature>
<evidence type="ECO:0000256" key="9">
    <source>
        <dbReference type="PROSITE-ProRule" id="PRU10061"/>
    </source>
</evidence>
<reference evidence="13 14" key="1">
    <citation type="submission" date="2013-07" db="EMBL/GenBank/DDBJ databases">
        <title>The Genome Sequence of Cryptococcus heveanensis BCC8398.</title>
        <authorList>
            <consortium name="The Broad Institute Genome Sequencing Platform"/>
            <person name="Cuomo C."/>
            <person name="Litvintseva A."/>
            <person name="Chen Y."/>
            <person name="Heitman J."/>
            <person name="Sun S."/>
            <person name="Springer D."/>
            <person name="Dromer F."/>
            <person name="Young S.K."/>
            <person name="Zeng Q."/>
            <person name="Gargeya S."/>
            <person name="Fitzgerald M."/>
            <person name="Abouelleil A."/>
            <person name="Alvarado L."/>
            <person name="Berlin A.M."/>
            <person name="Chapman S.B."/>
            <person name="Dewar J."/>
            <person name="Goldberg J."/>
            <person name="Griggs A."/>
            <person name="Gujja S."/>
            <person name="Hansen M."/>
            <person name="Howarth C."/>
            <person name="Imamovic A."/>
            <person name="Larimer J."/>
            <person name="McCowan C."/>
            <person name="Murphy C."/>
            <person name="Pearson M."/>
            <person name="Priest M."/>
            <person name="Roberts A."/>
            <person name="Saif S."/>
            <person name="Shea T."/>
            <person name="Sykes S."/>
            <person name="Wortman J."/>
            <person name="Nusbaum C."/>
            <person name="Birren B."/>
        </authorList>
    </citation>
    <scope>NUCLEOTIDE SEQUENCE [LARGE SCALE GENOMIC DNA]</scope>
    <source>
        <strain evidence="13 14">BCC8398</strain>
    </source>
</reference>
<dbReference type="STRING" id="1296120.A0A1B9H2R5"/>
<keyword evidence="14" id="KW-1185">Reference proteome</keyword>
<organism evidence="13 14">
    <name type="scientific">Kwoniella heveanensis BCC8398</name>
    <dbReference type="NCBI Taxonomy" id="1296120"/>
    <lineage>
        <taxon>Eukaryota</taxon>
        <taxon>Fungi</taxon>
        <taxon>Dikarya</taxon>
        <taxon>Basidiomycota</taxon>
        <taxon>Agaricomycotina</taxon>
        <taxon>Tremellomycetes</taxon>
        <taxon>Tremellales</taxon>
        <taxon>Cryptococcaceae</taxon>
        <taxon>Kwoniella</taxon>
    </lineage>
</organism>
<dbReference type="InterPro" id="IPR044846">
    <property type="entry name" value="GH10"/>
</dbReference>
<feature type="chain" id="PRO_5008627542" description="Beta-xylanase" evidence="11">
    <location>
        <begin position="18"/>
        <end position="358"/>
    </location>
</feature>
<evidence type="ECO:0000259" key="12">
    <source>
        <dbReference type="PROSITE" id="PS51760"/>
    </source>
</evidence>
<evidence type="ECO:0000256" key="1">
    <source>
        <dbReference type="ARBA" id="ARBA00000681"/>
    </source>
</evidence>
<dbReference type="GO" id="GO:0045493">
    <property type="term" value="P:xylan catabolic process"/>
    <property type="evidence" value="ECO:0007669"/>
    <property type="project" value="UniProtKB-KW"/>
</dbReference>
<evidence type="ECO:0000256" key="11">
    <source>
        <dbReference type="SAM" id="SignalP"/>
    </source>
</evidence>
<proteinExistence type="inferred from homology"/>
<dbReference type="AlphaFoldDB" id="A0A1B9H2R5"/>
<dbReference type="EMBL" id="KV700122">
    <property type="protein sequence ID" value="OCF37566.1"/>
    <property type="molecule type" value="Genomic_DNA"/>
</dbReference>
<keyword evidence="5 10" id="KW-0378">Hydrolase</keyword>